<dbReference type="Proteomes" id="UP000490535">
    <property type="component" value="Unassembled WGS sequence"/>
</dbReference>
<evidence type="ECO:0008006" key="5">
    <source>
        <dbReference type="Google" id="ProtNLM"/>
    </source>
</evidence>
<feature type="domain" description="GmrSD restriction endonucleases N-terminal" evidence="1">
    <location>
        <begin position="13"/>
        <end position="232"/>
    </location>
</feature>
<organism evidence="3 4">
    <name type="scientific">Acinetobacter bereziniae</name>
    <name type="common">Acinetobacter genomosp. 10</name>
    <dbReference type="NCBI Taxonomy" id="106648"/>
    <lineage>
        <taxon>Bacteria</taxon>
        <taxon>Pseudomonadati</taxon>
        <taxon>Pseudomonadota</taxon>
        <taxon>Gammaproteobacteria</taxon>
        <taxon>Moraxellales</taxon>
        <taxon>Moraxellaceae</taxon>
        <taxon>Acinetobacter</taxon>
    </lineage>
</organism>
<feature type="domain" description="GmrSD restriction endonucleases C-terminal" evidence="2">
    <location>
        <begin position="423"/>
        <end position="553"/>
    </location>
</feature>
<dbReference type="Pfam" id="PF07510">
    <property type="entry name" value="GmrSD_C"/>
    <property type="match status" value="1"/>
</dbReference>
<dbReference type="Pfam" id="PF03235">
    <property type="entry name" value="GmrSD_N"/>
    <property type="match status" value="1"/>
</dbReference>
<evidence type="ECO:0000259" key="1">
    <source>
        <dbReference type="Pfam" id="PF03235"/>
    </source>
</evidence>
<dbReference type="PANTHER" id="PTHR35149">
    <property type="entry name" value="SLL5132 PROTEIN"/>
    <property type="match status" value="1"/>
</dbReference>
<dbReference type="InterPro" id="IPR011089">
    <property type="entry name" value="GmrSD_C"/>
</dbReference>
<dbReference type="AlphaFoldDB" id="A0A833UBY8"/>
<dbReference type="PANTHER" id="PTHR35149:SF2">
    <property type="entry name" value="DUF262 DOMAIN-CONTAINING PROTEIN"/>
    <property type="match status" value="1"/>
</dbReference>
<dbReference type="InterPro" id="IPR004919">
    <property type="entry name" value="GmrSD_N"/>
</dbReference>
<reference evidence="4" key="1">
    <citation type="journal article" date="2020" name="MBio">
        <title>Horizontal gene transfer to a defensive symbiont with a reduced genome amongst a multipartite beetle microbiome.</title>
        <authorList>
            <person name="Waterworth S.C."/>
            <person name="Florez L.V."/>
            <person name="Rees E.R."/>
            <person name="Hertweck C."/>
            <person name="Kaltenpoth M."/>
            <person name="Kwan J.C."/>
        </authorList>
    </citation>
    <scope>NUCLEOTIDE SEQUENCE [LARGE SCALE GENOMIC DNA]</scope>
</reference>
<evidence type="ECO:0000313" key="3">
    <source>
        <dbReference type="EMBL" id="KAF1024314.1"/>
    </source>
</evidence>
<evidence type="ECO:0000259" key="2">
    <source>
        <dbReference type="Pfam" id="PF07510"/>
    </source>
</evidence>
<name>A0A833UBY8_ACIBZ</name>
<gene>
    <name evidence="3" type="ORF">GAK29_02659</name>
</gene>
<proteinExistence type="predicted"/>
<protein>
    <recommendedName>
        <fullName evidence="5">DUF262 domain-containing protein</fullName>
    </recommendedName>
</protein>
<accession>A0A833UBY8</accession>
<sequence length="561" mass="65283">MSKKISGAEYPLAKIFSSDFQYVIPSYQRPYTWEEQHASVLFDDLYNFFQTEKEDEYFLGSIVLIKQEGKPFAEVIDGQQRLTTLTILFAVFAALDQGGINGPLYKYIFEPGNEFEGISPQPRLTLRERDKDYFKQYVQELKFEALFKLDNEQLENEAKLHIKQNSKVLYEKVKTTFDNDAQNLKEFIKFLVQRCFIVAVTTPSQNTAFRVFSVMNSRGLDLQPTDIIKADVIGALSAETDREAYSKKWEDLEESIGREDFNNLFSHIRMIFSKEKAKRNLLEEFKGYVLSIITDPKVFVDQVLEPYVDAYDIVKTSSYTATANAEKVNNYLKWLNRIDNSDWVPSAIQFVIQHKSDSEYMLWFFEKLERLAAYMHICGLNINERIERYKLVLLALEQEHSLESPINTVELSNDEKIQMLNVLQSDIYSLTARRRNHIILRLDSFLSDGAATYDSSILTIEHVLPQTVNDESEWAELWPDENVRKVWTHKLANLVPLNKRRNSKAQNYDFGKKKTAYFAGSKAVSSYILTTQVLNEPKWTQDVIQKRQEALLNVFKENWGL</sequence>
<evidence type="ECO:0000313" key="4">
    <source>
        <dbReference type="Proteomes" id="UP000490535"/>
    </source>
</evidence>
<dbReference type="EMBL" id="WNDP01000065">
    <property type="protein sequence ID" value="KAF1024314.1"/>
    <property type="molecule type" value="Genomic_DNA"/>
</dbReference>
<comment type="caution">
    <text evidence="3">The sequence shown here is derived from an EMBL/GenBank/DDBJ whole genome shotgun (WGS) entry which is preliminary data.</text>
</comment>